<evidence type="ECO:0000313" key="3">
    <source>
        <dbReference type="Proteomes" id="UP001370758"/>
    </source>
</evidence>
<keyword evidence="3" id="KW-1185">Reference proteome</keyword>
<feature type="region of interest" description="Disordered" evidence="1">
    <location>
        <begin position="13"/>
        <end position="50"/>
    </location>
</feature>
<evidence type="ECO:0000256" key="1">
    <source>
        <dbReference type="SAM" id="MobiDB-lite"/>
    </source>
</evidence>
<evidence type="ECO:0000313" key="2">
    <source>
        <dbReference type="EMBL" id="KAK6497379.1"/>
    </source>
</evidence>
<organism evidence="2 3">
    <name type="scientific">Arthrobotrys musiformis</name>
    <dbReference type="NCBI Taxonomy" id="47236"/>
    <lineage>
        <taxon>Eukaryota</taxon>
        <taxon>Fungi</taxon>
        <taxon>Dikarya</taxon>
        <taxon>Ascomycota</taxon>
        <taxon>Pezizomycotina</taxon>
        <taxon>Orbiliomycetes</taxon>
        <taxon>Orbiliales</taxon>
        <taxon>Orbiliaceae</taxon>
        <taxon>Arthrobotrys</taxon>
    </lineage>
</organism>
<gene>
    <name evidence="2" type="ORF">TWF481_011788</name>
</gene>
<dbReference type="EMBL" id="JAVHJL010000009">
    <property type="protein sequence ID" value="KAK6497379.1"/>
    <property type="molecule type" value="Genomic_DNA"/>
</dbReference>
<accession>A0AAV9VV60</accession>
<comment type="caution">
    <text evidence="2">The sequence shown here is derived from an EMBL/GenBank/DDBJ whole genome shotgun (WGS) entry which is preliminary data.</text>
</comment>
<dbReference type="Proteomes" id="UP001370758">
    <property type="component" value="Unassembled WGS sequence"/>
</dbReference>
<name>A0AAV9VV60_9PEZI</name>
<dbReference type="AlphaFoldDB" id="A0AAV9VV60"/>
<proteinExistence type="predicted"/>
<sequence>MLLEDGLTRVVTAYLDDDDDDDDDDDGDDGDGNDGDDSSWELAGGAVGLH</sequence>
<reference evidence="2 3" key="1">
    <citation type="submission" date="2023-08" db="EMBL/GenBank/DDBJ databases">
        <authorList>
            <person name="Palmer J.M."/>
        </authorList>
    </citation>
    <scope>NUCLEOTIDE SEQUENCE [LARGE SCALE GENOMIC DNA]</scope>
    <source>
        <strain evidence="2 3">TWF481</strain>
    </source>
</reference>
<feature type="compositionally biased region" description="Acidic residues" evidence="1">
    <location>
        <begin position="15"/>
        <end position="39"/>
    </location>
</feature>
<protein>
    <submittedName>
        <fullName evidence="2">Uncharacterized protein</fullName>
    </submittedName>
</protein>